<organism evidence="3 4">
    <name type="scientific">Flemingia macrophylla</name>
    <dbReference type="NCBI Taxonomy" id="520843"/>
    <lineage>
        <taxon>Eukaryota</taxon>
        <taxon>Viridiplantae</taxon>
        <taxon>Streptophyta</taxon>
        <taxon>Embryophyta</taxon>
        <taxon>Tracheophyta</taxon>
        <taxon>Spermatophyta</taxon>
        <taxon>Magnoliopsida</taxon>
        <taxon>eudicotyledons</taxon>
        <taxon>Gunneridae</taxon>
        <taxon>Pentapetalae</taxon>
        <taxon>rosids</taxon>
        <taxon>fabids</taxon>
        <taxon>Fabales</taxon>
        <taxon>Fabaceae</taxon>
        <taxon>Papilionoideae</taxon>
        <taxon>50 kb inversion clade</taxon>
        <taxon>NPAAA clade</taxon>
        <taxon>indigoferoid/millettioid clade</taxon>
        <taxon>Phaseoleae</taxon>
        <taxon>Flemingia</taxon>
    </lineage>
</organism>
<keyword evidence="4" id="KW-1185">Reference proteome</keyword>
<feature type="signal peptide" evidence="2">
    <location>
        <begin position="1"/>
        <end position="20"/>
    </location>
</feature>
<dbReference type="AlphaFoldDB" id="A0ABD1MH40"/>
<evidence type="ECO:0000313" key="3">
    <source>
        <dbReference type="EMBL" id="KAL2335130.1"/>
    </source>
</evidence>
<protein>
    <submittedName>
        <fullName evidence="3">Uncharacterized protein</fullName>
    </submittedName>
</protein>
<keyword evidence="2" id="KW-0732">Signal</keyword>
<dbReference type="EMBL" id="JBGMDY010000005">
    <property type="protein sequence ID" value="KAL2335130.1"/>
    <property type="molecule type" value="Genomic_DNA"/>
</dbReference>
<evidence type="ECO:0000313" key="4">
    <source>
        <dbReference type="Proteomes" id="UP001603857"/>
    </source>
</evidence>
<proteinExistence type="predicted"/>
<evidence type="ECO:0000256" key="2">
    <source>
        <dbReference type="SAM" id="SignalP"/>
    </source>
</evidence>
<reference evidence="3 4" key="1">
    <citation type="submission" date="2024-08" db="EMBL/GenBank/DDBJ databases">
        <title>Insights into the chromosomal genome structure of Flemingia macrophylla.</title>
        <authorList>
            <person name="Ding Y."/>
            <person name="Zhao Y."/>
            <person name="Bi W."/>
            <person name="Wu M."/>
            <person name="Zhao G."/>
            <person name="Gong Y."/>
            <person name="Li W."/>
            <person name="Zhang P."/>
        </authorList>
    </citation>
    <scope>NUCLEOTIDE SEQUENCE [LARGE SCALE GENOMIC DNA]</scope>
    <source>
        <strain evidence="3">DYQJB</strain>
        <tissue evidence="3">Leaf</tissue>
    </source>
</reference>
<comment type="caution">
    <text evidence="3">The sequence shown here is derived from an EMBL/GenBank/DDBJ whole genome shotgun (WGS) entry which is preliminary data.</text>
</comment>
<dbReference type="Proteomes" id="UP001603857">
    <property type="component" value="Unassembled WGS sequence"/>
</dbReference>
<gene>
    <name evidence="3" type="ORF">Fmac_016343</name>
</gene>
<evidence type="ECO:0000256" key="1">
    <source>
        <dbReference type="SAM" id="MobiDB-lite"/>
    </source>
</evidence>
<feature type="region of interest" description="Disordered" evidence="1">
    <location>
        <begin position="41"/>
        <end position="62"/>
    </location>
</feature>
<feature type="chain" id="PRO_5044857606" evidence="2">
    <location>
        <begin position="21"/>
        <end position="167"/>
    </location>
</feature>
<sequence length="167" mass="18369">MASSLSLILLSLLVFFLSVALFFVKPYSTSQTLSPIQGPNLDSKSSCSGKNHATNSSDSQGQAIQTLNPGEYSVAASFLKIQLFSVEEQGNHPCSSTLESCIRRNKATTEYPFGFRISMAWSQKSEELAGVVLPEARGIEIGIRSLAVELKRRVKEPFDFVDQQKFI</sequence>
<name>A0ABD1MH40_9FABA</name>
<accession>A0ABD1MH40</accession>